<dbReference type="GO" id="GO:0016747">
    <property type="term" value="F:acyltransferase activity, transferring groups other than amino-acyl groups"/>
    <property type="evidence" value="ECO:0007669"/>
    <property type="project" value="InterPro"/>
</dbReference>
<evidence type="ECO:0000313" key="3">
    <source>
        <dbReference type="Proteomes" id="UP000663929"/>
    </source>
</evidence>
<dbReference type="AlphaFoldDB" id="A0A8A4TMD7"/>
<dbReference type="KEGG" id="scor:J3U87_32205"/>
<name>A0A8A4TMD7_SULCO</name>
<organism evidence="2 3">
    <name type="scientific">Sulfidibacter corallicola</name>
    <dbReference type="NCBI Taxonomy" id="2818388"/>
    <lineage>
        <taxon>Bacteria</taxon>
        <taxon>Pseudomonadati</taxon>
        <taxon>Acidobacteriota</taxon>
        <taxon>Holophagae</taxon>
        <taxon>Acanthopleuribacterales</taxon>
        <taxon>Acanthopleuribacteraceae</taxon>
        <taxon>Sulfidibacter</taxon>
    </lineage>
</organism>
<dbReference type="RefSeq" id="WP_237379902.1">
    <property type="nucleotide sequence ID" value="NZ_CP071793.1"/>
</dbReference>
<proteinExistence type="predicted"/>
<accession>A0A8A4TMD7</accession>
<gene>
    <name evidence="2" type="ORF">J3U87_32205</name>
</gene>
<dbReference type="Gene3D" id="3.40.630.30">
    <property type="match status" value="1"/>
</dbReference>
<evidence type="ECO:0000313" key="2">
    <source>
        <dbReference type="EMBL" id="QTD50272.1"/>
    </source>
</evidence>
<dbReference type="SUPFAM" id="SSF55729">
    <property type="entry name" value="Acyl-CoA N-acyltransferases (Nat)"/>
    <property type="match status" value="1"/>
</dbReference>
<sequence>MDSLDFAWLTADHWSAFERLFGARGACEGCWCMYHRLLAAEYKPNRGENNRAAMMALVERGAQPGILGFHEGQAVGWVSVSPREAFPRLDKSRVAKPFDDQAVWSVTCLFVAKEMRRKGVSVALLRAAIGFVKARGGRILEGYPIIPKKDSVPPVFAFPGLISAFHAAGFRTCAQRSETRALVRYDLV</sequence>
<dbReference type="Proteomes" id="UP000663929">
    <property type="component" value="Chromosome"/>
</dbReference>
<reference evidence="2" key="1">
    <citation type="submission" date="2021-03" db="EMBL/GenBank/DDBJ databases">
        <title>Acanthopleuribacteraceae sp. M133.</title>
        <authorList>
            <person name="Wang G."/>
        </authorList>
    </citation>
    <scope>NUCLEOTIDE SEQUENCE</scope>
    <source>
        <strain evidence="2">M133</strain>
    </source>
</reference>
<dbReference type="CDD" id="cd04301">
    <property type="entry name" value="NAT_SF"/>
    <property type="match status" value="1"/>
</dbReference>
<dbReference type="InterPro" id="IPR016181">
    <property type="entry name" value="Acyl_CoA_acyltransferase"/>
</dbReference>
<dbReference type="InterPro" id="IPR000182">
    <property type="entry name" value="GNAT_dom"/>
</dbReference>
<evidence type="ECO:0000259" key="1">
    <source>
        <dbReference type="Pfam" id="PF00583"/>
    </source>
</evidence>
<dbReference type="EMBL" id="CP071793">
    <property type="protein sequence ID" value="QTD50272.1"/>
    <property type="molecule type" value="Genomic_DNA"/>
</dbReference>
<protein>
    <submittedName>
        <fullName evidence="2">GNAT family N-acetyltransferase</fullName>
    </submittedName>
</protein>
<keyword evidence="3" id="KW-1185">Reference proteome</keyword>
<feature type="domain" description="N-acetyltransferase" evidence="1">
    <location>
        <begin position="48"/>
        <end position="138"/>
    </location>
</feature>
<dbReference type="Pfam" id="PF00583">
    <property type="entry name" value="Acetyltransf_1"/>
    <property type="match status" value="1"/>
</dbReference>